<name>D6U1M8_KTERA</name>
<feature type="region of interest" description="Disordered" evidence="1">
    <location>
        <begin position="1"/>
        <end position="30"/>
    </location>
</feature>
<evidence type="ECO:0000256" key="2">
    <source>
        <dbReference type="SAM" id="Phobius"/>
    </source>
</evidence>
<proteinExistence type="predicted"/>
<protein>
    <submittedName>
        <fullName evidence="3">Uncharacterized protein</fullName>
    </submittedName>
</protein>
<evidence type="ECO:0000313" key="4">
    <source>
        <dbReference type="Proteomes" id="UP000004508"/>
    </source>
</evidence>
<dbReference type="AlphaFoldDB" id="D6U1M8"/>
<dbReference type="EMBL" id="ADVG01000004">
    <property type="protein sequence ID" value="EFH82672.1"/>
    <property type="molecule type" value="Genomic_DNA"/>
</dbReference>
<dbReference type="InParanoid" id="D6U1M8"/>
<feature type="compositionally biased region" description="Polar residues" evidence="1">
    <location>
        <begin position="1"/>
        <end position="15"/>
    </location>
</feature>
<feature type="transmembrane region" description="Helical" evidence="2">
    <location>
        <begin position="39"/>
        <end position="59"/>
    </location>
</feature>
<keyword evidence="2" id="KW-1133">Transmembrane helix</keyword>
<evidence type="ECO:0000313" key="3">
    <source>
        <dbReference type="EMBL" id="EFH82672.1"/>
    </source>
</evidence>
<keyword evidence="2" id="KW-0472">Membrane</keyword>
<evidence type="ECO:0000256" key="1">
    <source>
        <dbReference type="SAM" id="MobiDB-lite"/>
    </source>
</evidence>
<accession>D6U1M8</accession>
<dbReference type="Proteomes" id="UP000004508">
    <property type="component" value="Unassembled WGS sequence"/>
</dbReference>
<reference evidence="3 4" key="1">
    <citation type="journal article" date="2011" name="Stand. Genomic Sci.">
        <title>Non-contiguous finished genome sequence and contextual data of the filamentous soil bacterium Ktedonobacter racemifer type strain (SOSP1-21).</title>
        <authorList>
            <person name="Chang Y.J."/>
            <person name="Land M."/>
            <person name="Hauser L."/>
            <person name="Chertkov O."/>
            <person name="Del Rio T.G."/>
            <person name="Nolan M."/>
            <person name="Copeland A."/>
            <person name="Tice H."/>
            <person name="Cheng J.F."/>
            <person name="Lucas S."/>
            <person name="Han C."/>
            <person name="Goodwin L."/>
            <person name="Pitluck S."/>
            <person name="Ivanova N."/>
            <person name="Ovchinikova G."/>
            <person name="Pati A."/>
            <person name="Chen A."/>
            <person name="Palaniappan K."/>
            <person name="Mavromatis K."/>
            <person name="Liolios K."/>
            <person name="Brettin T."/>
            <person name="Fiebig A."/>
            <person name="Rohde M."/>
            <person name="Abt B."/>
            <person name="Goker M."/>
            <person name="Detter J.C."/>
            <person name="Woyke T."/>
            <person name="Bristow J."/>
            <person name="Eisen J.A."/>
            <person name="Markowitz V."/>
            <person name="Hugenholtz P."/>
            <person name="Kyrpides N.C."/>
            <person name="Klenk H.P."/>
            <person name="Lapidus A."/>
        </authorList>
    </citation>
    <scope>NUCLEOTIDE SEQUENCE [LARGE SCALE GENOMIC DNA]</scope>
    <source>
        <strain evidence="4">DSM 44963</strain>
    </source>
</reference>
<organism evidence="3 4">
    <name type="scientific">Ktedonobacter racemifer DSM 44963</name>
    <dbReference type="NCBI Taxonomy" id="485913"/>
    <lineage>
        <taxon>Bacteria</taxon>
        <taxon>Bacillati</taxon>
        <taxon>Chloroflexota</taxon>
        <taxon>Ktedonobacteria</taxon>
        <taxon>Ktedonobacterales</taxon>
        <taxon>Ktedonobacteraceae</taxon>
        <taxon>Ktedonobacter</taxon>
    </lineage>
</organism>
<comment type="caution">
    <text evidence="3">The sequence shown here is derived from an EMBL/GenBank/DDBJ whole genome shotgun (WGS) entry which is preliminary data.</text>
</comment>
<gene>
    <name evidence="3" type="ORF">Krac_3508</name>
</gene>
<keyword evidence="2" id="KW-0812">Transmembrane</keyword>
<sequence length="107" mass="12134">MKWHRIQTTSPSTRFASHARGNKSEFDGSVDSTPLEKHVIFAVFGQFVMLVVSAPINVVKHMQAQFYRIVRCCCFIPNSLKTHEPFWSYVKSTAKFPSSSEPVPLTT</sequence>
<keyword evidence="4" id="KW-1185">Reference proteome</keyword>